<dbReference type="AlphaFoldDB" id="A0AAC9BFB2"/>
<dbReference type="Proteomes" id="UP000077927">
    <property type="component" value="Chromosome 1"/>
</dbReference>
<name>A0AAC9BFB2_9RALS</name>
<proteinExistence type="predicted"/>
<dbReference type="SUPFAM" id="SSF52540">
    <property type="entry name" value="P-loop containing nucleoside triphosphate hydrolases"/>
    <property type="match status" value="1"/>
</dbReference>
<evidence type="ECO:0000313" key="3">
    <source>
        <dbReference type="EMBL" id="ANH73066.1"/>
    </source>
</evidence>
<feature type="compositionally biased region" description="Basic and acidic residues" evidence="1">
    <location>
        <begin position="1"/>
        <end position="15"/>
    </location>
</feature>
<dbReference type="InterPro" id="IPR011646">
    <property type="entry name" value="KAP_P-loop"/>
</dbReference>
<accession>A0AAC9BFB2</accession>
<dbReference type="RefSeq" id="WP_209444362.1">
    <property type="nucleotide sequence ID" value="NZ_CP012605.1"/>
</dbReference>
<reference evidence="3 4" key="1">
    <citation type="submission" date="2015-09" db="EMBL/GenBank/DDBJ databases">
        <authorList>
            <person name="Xu Y."/>
            <person name="Nagy A."/>
            <person name="Liu N.T."/>
            <person name="Nou X."/>
        </authorList>
    </citation>
    <scope>NUCLEOTIDE SEQUENCE [LARGE SCALE GENOMIC DNA]</scope>
    <source>
        <strain evidence="3 4">FC1138</strain>
    </source>
</reference>
<feature type="domain" description="KAP NTPase" evidence="2">
    <location>
        <begin position="26"/>
        <end position="110"/>
    </location>
</feature>
<dbReference type="Pfam" id="PF07693">
    <property type="entry name" value="KAP_NTPase"/>
    <property type="match status" value="1"/>
</dbReference>
<evidence type="ECO:0000259" key="2">
    <source>
        <dbReference type="Pfam" id="PF07693"/>
    </source>
</evidence>
<dbReference type="EMBL" id="CP012605">
    <property type="protein sequence ID" value="ANH73066.1"/>
    <property type="molecule type" value="Genomic_DNA"/>
</dbReference>
<dbReference type="Gene3D" id="3.40.50.300">
    <property type="entry name" value="P-loop containing nucleotide triphosphate hydrolases"/>
    <property type="match status" value="1"/>
</dbReference>
<dbReference type="KEGG" id="rin:ACS15_0010"/>
<evidence type="ECO:0000256" key="1">
    <source>
        <dbReference type="SAM" id="MobiDB-lite"/>
    </source>
</evidence>
<organism evidence="3 4">
    <name type="scientific">Ralstonia insidiosa</name>
    <dbReference type="NCBI Taxonomy" id="190721"/>
    <lineage>
        <taxon>Bacteria</taxon>
        <taxon>Pseudomonadati</taxon>
        <taxon>Pseudomonadota</taxon>
        <taxon>Betaproteobacteria</taxon>
        <taxon>Burkholderiales</taxon>
        <taxon>Burkholderiaceae</taxon>
        <taxon>Ralstonia</taxon>
    </lineage>
</organism>
<gene>
    <name evidence="3" type="ORF">ACS15_0010</name>
</gene>
<feature type="region of interest" description="Disordered" evidence="1">
    <location>
        <begin position="1"/>
        <end position="20"/>
    </location>
</feature>
<dbReference type="InterPro" id="IPR027417">
    <property type="entry name" value="P-loop_NTPase"/>
</dbReference>
<sequence length="144" mass="15567">MTDKQAAELSSDRPSTDPAQDLFGHAPFAKTLAKTIRGYRGSDGIVLALYGPWGSGKSTVLAYIEHELEQGPEAERPVVVSFNPWWFSGQENLAKAFLGQLQAVLPAKFKGFEKVGHLIAEFSGALGVSRTSLARVTAFRSSAR</sequence>
<evidence type="ECO:0000313" key="4">
    <source>
        <dbReference type="Proteomes" id="UP000077927"/>
    </source>
</evidence>
<protein>
    <submittedName>
        <fullName evidence="3">KAP family P-loop domain protein</fullName>
    </submittedName>
</protein>